<dbReference type="AlphaFoldDB" id="A0A9W7IYV0"/>
<dbReference type="Proteomes" id="UP001165190">
    <property type="component" value="Unassembled WGS sequence"/>
</dbReference>
<dbReference type="PANTHER" id="PTHR34569:SF12">
    <property type="entry name" value="TRANSMEMBRANE PROTEIN"/>
    <property type="match status" value="1"/>
</dbReference>
<dbReference type="OrthoDB" id="682663at2759"/>
<organism evidence="1 2">
    <name type="scientific">Hibiscus trionum</name>
    <name type="common">Flower of an hour</name>
    <dbReference type="NCBI Taxonomy" id="183268"/>
    <lineage>
        <taxon>Eukaryota</taxon>
        <taxon>Viridiplantae</taxon>
        <taxon>Streptophyta</taxon>
        <taxon>Embryophyta</taxon>
        <taxon>Tracheophyta</taxon>
        <taxon>Spermatophyta</taxon>
        <taxon>Magnoliopsida</taxon>
        <taxon>eudicotyledons</taxon>
        <taxon>Gunneridae</taxon>
        <taxon>Pentapetalae</taxon>
        <taxon>rosids</taxon>
        <taxon>malvids</taxon>
        <taxon>Malvales</taxon>
        <taxon>Malvaceae</taxon>
        <taxon>Malvoideae</taxon>
        <taxon>Hibiscus</taxon>
    </lineage>
</organism>
<comment type="caution">
    <text evidence="1">The sequence shown here is derived from an EMBL/GenBank/DDBJ whole genome shotgun (WGS) entry which is preliminary data.</text>
</comment>
<evidence type="ECO:0000313" key="2">
    <source>
        <dbReference type="Proteomes" id="UP001165190"/>
    </source>
</evidence>
<dbReference type="EMBL" id="BSYR01000037">
    <property type="protein sequence ID" value="GMJ03587.1"/>
    <property type="molecule type" value="Genomic_DNA"/>
</dbReference>
<sequence length="144" mass="15531">METDHLPSSISSRSGSSQFSNVEMITIQSGSYISLRDLLPLASSTTAIISLTTSAAAGTANNSSWHEIPIKNPLVKHAALAYLQPVGSPPASGEKGLFGRLKEMCRRECGCVMWIFDVVLRSVKEMFLQSRAAVVDDGDEDKVD</sequence>
<dbReference type="PANTHER" id="PTHR34569">
    <property type="entry name" value="EXPRESSED PROTEIN"/>
    <property type="match status" value="1"/>
</dbReference>
<name>A0A9W7IYV0_HIBTR</name>
<gene>
    <name evidence="1" type="ORF">HRI_004027900</name>
</gene>
<accession>A0A9W7IYV0</accession>
<reference evidence="1" key="1">
    <citation type="submission" date="2023-05" db="EMBL/GenBank/DDBJ databases">
        <title>Genome and transcriptome analyses reveal genes involved in the formation of fine ridges on petal epidermal cells in Hibiscus trionum.</title>
        <authorList>
            <person name="Koshimizu S."/>
            <person name="Masuda S."/>
            <person name="Ishii T."/>
            <person name="Shirasu K."/>
            <person name="Hoshino A."/>
            <person name="Arita M."/>
        </authorList>
    </citation>
    <scope>NUCLEOTIDE SEQUENCE</scope>
    <source>
        <strain evidence="1">Hamamatsu line</strain>
    </source>
</reference>
<evidence type="ECO:0000313" key="1">
    <source>
        <dbReference type="EMBL" id="GMJ03587.1"/>
    </source>
</evidence>
<protein>
    <submittedName>
        <fullName evidence="1">Uncharacterized protein</fullName>
    </submittedName>
</protein>
<keyword evidence="2" id="KW-1185">Reference proteome</keyword>
<proteinExistence type="predicted"/>